<keyword evidence="1" id="KW-1133">Transmembrane helix</keyword>
<evidence type="ECO:0000256" key="1">
    <source>
        <dbReference type="SAM" id="Phobius"/>
    </source>
</evidence>
<feature type="transmembrane region" description="Helical" evidence="1">
    <location>
        <begin position="1146"/>
        <end position="1170"/>
    </location>
</feature>
<dbReference type="InterPro" id="IPR021840">
    <property type="entry name" value="DUF3433"/>
</dbReference>
<keyword evidence="1" id="KW-0812">Transmembrane</keyword>
<feature type="transmembrane region" description="Helical" evidence="1">
    <location>
        <begin position="239"/>
        <end position="262"/>
    </location>
</feature>
<feature type="transmembrane region" description="Helical" evidence="1">
    <location>
        <begin position="701"/>
        <end position="718"/>
    </location>
</feature>
<feature type="transmembrane region" description="Helical" evidence="1">
    <location>
        <begin position="133"/>
        <end position="153"/>
    </location>
</feature>
<keyword evidence="3" id="KW-1185">Reference proteome</keyword>
<organism evidence="2 3">
    <name type="scientific">Colletotrichum paranaense</name>
    <dbReference type="NCBI Taxonomy" id="1914294"/>
    <lineage>
        <taxon>Eukaryota</taxon>
        <taxon>Fungi</taxon>
        <taxon>Dikarya</taxon>
        <taxon>Ascomycota</taxon>
        <taxon>Pezizomycotina</taxon>
        <taxon>Sordariomycetes</taxon>
        <taxon>Hypocreomycetidae</taxon>
        <taxon>Glomerellales</taxon>
        <taxon>Glomerellaceae</taxon>
        <taxon>Colletotrichum</taxon>
        <taxon>Colletotrichum acutatum species complex</taxon>
    </lineage>
</organism>
<dbReference type="Pfam" id="PF11915">
    <property type="entry name" value="DUF3433"/>
    <property type="match status" value="2"/>
</dbReference>
<accession>A0ABQ9T3A5</accession>
<dbReference type="PANTHER" id="PTHR37544:SF3">
    <property type="entry name" value="SPRAY"/>
    <property type="match status" value="1"/>
</dbReference>
<dbReference type="RefSeq" id="XP_060355367.1">
    <property type="nucleotide sequence ID" value="XM_060484510.1"/>
</dbReference>
<feature type="transmembrane region" description="Helical" evidence="1">
    <location>
        <begin position="173"/>
        <end position="191"/>
    </location>
</feature>
<dbReference type="GeneID" id="85368409"/>
<feature type="transmembrane region" description="Helical" evidence="1">
    <location>
        <begin position="765"/>
        <end position="789"/>
    </location>
</feature>
<gene>
    <name evidence="2" type="ORF">CPAR01_00217</name>
</gene>
<evidence type="ECO:0000313" key="2">
    <source>
        <dbReference type="EMBL" id="KAK1546250.1"/>
    </source>
</evidence>
<feature type="transmembrane region" description="Helical" evidence="1">
    <location>
        <begin position="664"/>
        <end position="681"/>
    </location>
</feature>
<dbReference type="Proteomes" id="UP001241169">
    <property type="component" value="Unassembled WGS sequence"/>
</dbReference>
<reference evidence="2 3" key="1">
    <citation type="submission" date="2016-10" db="EMBL/GenBank/DDBJ databases">
        <title>The genome sequence of Colletotrichum fioriniae PJ7.</title>
        <authorList>
            <person name="Baroncelli R."/>
        </authorList>
    </citation>
    <scope>NUCLEOTIDE SEQUENCE [LARGE SCALE GENOMIC DNA]</scope>
    <source>
        <strain evidence="2 3">IMI 384185</strain>
    </source>
</reference>
<name>A0ABQ9T3A5_9PEZI</name>
<sequence length="1286" mass="143427">MEYRDDIPQGHWKKSQKPYTIRRKPISPKTLSYEPIYVETSNGTASNNDINNDIWKPRQETNLIANAESEFSNTSRSIKPSSKSQISTSYTDSNASNGFLKATENVKVAGIDEESNHKGCVAASWRPTWLRTLVLAIFASLFLFLAVALAVMLWYSANNSGLFESRQSLLHTYVWRFGPTAFLTILTIFWARVELQAMMNMPWISLRSGPSLGESDLALDYTTMLLPLVFSRSFRRRHYLVFLVASISALLKAQIILAPGLYSLTELQVTRPIDVLLQDTFDSVTPETTYTPDASVYYRARAQYDFNVDYPYGVAEGFAFQTFYTGSNFSRGTVANPVAATVDGLFLGTQCVKLNSYAILEQHNIANYQGRGLYMNFTVELQFDGCEEPFIVPHFDAWPSPRLNATFWGLQTDSKVARPCSGLPLQAPAFLYYNGVFKLQSDNSSEYLHPPAAVICEPHAWLSKVQVTDDGLKPTVMAVYDERRPLSTPNIMTMFNNSLPPKDIWHADTVSGWTGPLSVDLRFRGHATTEFPEVVTTDMLQDSSQNITRRLGPFASHYHLRQKQSSGGSGTSLQRIVRLTINPKICLAMIALFIFNAGITAFLLWRYHHDTSVWHRDPATLLGNSMFLSNHPDITNRAAEIKGPLPDWKSGAFTPLVLKTTSRVVFCIFTILLASSLIVTLRHSETSDGLATIDGDGYLHLMWTSFPATIALGVSLYISSCDWSYRDLATLYHLSRAACNSCDLDRSLLDMLGLRALYYSFRYRLWSVTVSQSLALVCGILTSLISIIFTVEIIPGSTPTQFQQKTWFQIRDNVGYELDYTAKQEMFNGLWTRREEGSLTYPENTFDNLLFHDFESIDTLDPSKNLSVAITTPATKVESQCTQLSEDTYDISHYNTTTTNGTAAYYAAVVVTFCDPGNGKPRRIKKDIDLGITDPADPLGSIYFSGMLQTQANPVVDGCMLESQLAHSNLTTALYPTYVWGAFDPAQNNFSFVAVWTCKYSWVEVDAETNLIFSDGRLAIDPENPPRPDMASMRPLDPTLDLNTWFAMYPEVDLGGTGDQFKGVEGPFRPLIKPYGTLDMSAFGDEGQQADVMQDIYHNYALSSAQLANVMNRKFITAENGPAPAPVVEATVYDNGRRRLVQNPTITYVVVGILGAVILFNIWALVSALIRCCGGGDSWLLDMDARGLAPDGFHSIASAASLLQNSNVATHLPPGSEMMSSDEVHGHMHGLDLRLGWFRRECDQTRHYTVGVMGDPAFNYMGVRRSSKRASAGSFERKARLDDDEV</sequence>
<evidence type="ECO:0000313" key="3">
    <source>
        <dbReference type="Proteomes" id="UP001241169"/>
    </source>
</evidence>
<proteinExistence type="predicted"/>
<feature type="transmembrane region" description="Helical" evidence="1">
    <location>
        <begin position="587"/>
        <end position="607"/>
    </location>
</feature>
<keyword evidence="1" id="KW-0472">Membrane</keyword>
<dbReference type="EMBL" id="MOPA01000001">
    <property type="protein sequence ID" value="KAK1546250.1"/>
    <property type="molecule type" value="Genomic_DNA"/>
</dbReference>
<dbReference type="PANTHER" id="PTHR37544">
    <property type="entry name" value="SPRAY-RELATED"/>
    <property type="match status" value="1"/>
</dbReference>
<comment type="caution">
    <text evidence="2">The sequence shown here is derived from an EMBL/GenBank/DDBJ whole genome shotgun (WGS) entry which is preliminary data.</text>
</comment>
<protein>
    <submittedName>
        <fullName evidence="2">Uncharacterized protein</fullName>
    </submittedName>
</protein>